<dbReference type="OrthoDB" id="1873329at2759"/>
<feature type="domain" description="BED-type" evidence="7">
    <location>
        <begin position="18"/>
        <end position="66"/>
    </location>
</feature>
<dbReference type="SUPFAM" id="SSF57667">
    <property type="entry name" value="beta-beta-alpha zinc fingers"/>
    <property type="match status" value="1"/>
</dbReference>
<dbReference type="SUPFAM" id="SSF53098">
    <property type="entry name" value="Ribonuclease H-like"/>
    <property type="match status" value="1"/>
</dbReference>
<evidence type="ECO:0000256" key="4">
    <source>
        <dbReference type="ARBA" id="ARBA00023015"/>
    </source>
</evidence>
<dbReference type="Pfam" id="PF02892">
    <property type="entry name" value="zf-BED"/>
    <property type="match status" value="1"/>
</dbReference>
<keyword evidence="5" id="KW-0804">Transcription</keyword>
<sequence>MSNNTEFEDEVSSFSSSRQHSKVWDYFDKLPVGPDGVRKASCNACGKVYSANPKAGTSNMKRHIPKCFDIDEPGPPKKRAPLNQAMYREKLAMSIIKHNYPFSYVEHEGTRELHKFLHNDVNFITRNTAKSDVLQLYDREKTILKDALQKVTSKIWLTTDLWSSITTDGFMALTAHYVDNDWVLRKKMLNFRVIPPPHSGSILAEHLINFLADWGIEKKVFTITLDNAKYNDVLVECLKSHLLLNDGLVCDGDFTHVRCSAHVLNLIVQAGLKIIEGAIEKVRESVKYVRGSAARKRCKRVRYVHIHKAKLCVCMGYVGMHGNDMRY</sequence>
<keyword evidence="2 6" id="KW-0863">Zinc-finger</keyword>
<evidence type="ECO:0000256" key="2">
    <source>
        <dbReference type="ARBA" id="ARBA00022771"/>
    </source>
</evidence>
<keyword evidence="1" id="KW-0479">Metal-binding</keyword>
<reference evidence="8 9" key="1">
    <citation type="submission" date="2019-05" db="EMBL/GenBank/DDBJ databases">
        <title>Mikania micrantha, genome provides insights into the molecular mechanism of rapid growth.</title>
        <authorList>
            <person name="Liu B."/>
        </authorList>
    </citation>
    <scope>NUCLEOTIDE SEQUENCE [LARGE SCALE GENOMIC DNA]</scope>
    <source>
        <strain evidence="8">NLD-2019</strain>
        <tissue evidence="8">Leaf</tissue>
    </source>
</reference>
<dbReference type="InterPro" id="IPR003656">
    <property type="entry name" value="Znf_BED"/>
</dbReference>
<evidence type="ECO:0000256" key="1">
    <source>
        <dbReference type="ARBA" id="ARBA00022723"/>
    </source>
</evidence>
<keyword evidence="4" id="KW-0805">Transcription regulation</keyword>
<dbReference type="SMART" id="SM00614">
    <property type="entry name" value="ZnF_BED"/>
    <property type="match status" value="1"/>
</dbReference>
<dbReference type="PANTHER" id="PTHR46481">
    <property type="entry name" value="ZINC FINGER BED DOMAIN-CONTAINING PROTEIN 4"/>
    <property type="match status" value="1"/>
</dbReference>
<organism evidence="8 9">
    <name type="scientific">Mikania micrantha</name>
    <name type="common">bitter vine</name>
    <dbReference type="NCBI Taxonomy" id="192012"/>
    <lineage>
        <taxon>Eukaryota</taxon>
        <taxon>Viridiplantae</taxon>
        <taxon>Streptophyta</taxon>
        <taxon>Embryophyta</taxon>
        <taxon>Tracheophyta</taxon>
        <taxon>Spermatophyta</taxon>
        <taxon>Magnoliopsida</taxon>
        <taxon>eudicotyledons</taxon>
        <taxon>Gunneridae</taxon>
        <taxon>Pentapetalae</taxon>
        <taxon>asterids</taxon>
        <taxon>campanulids</taxon>
        <taxon>Asterales</taxon>
        <taxon>Asteraceae</taxon>
        <taxon>Asteroideae</taxon>
        <taxon>Heliantheae alliance</taxon>
        <taxon>Eupatorieae</taxon>
        <taxon>Mikania</taxon>
    </lineage>
</organism>
<protein>
    <recommendedName>
        <fullName evidence="7">BED-type domain-containing protein</fullName>
    </recommendedName>
</protein>
<dbReference type="Proteomes" id="UP000326396">
    <property type="component" value="Linkage Group LG3"/>
</dbReference>
<proteinExistence type="predicted"/>
<evidence type="ECO:0000256" key="6">
    <source>
        <dbReference type="PROSITE-ProRule" id="PRU00027"/>
    </source>
</evidence>
<evidence type="ECO:0000259" key="7">
    <source>
        <dbReference type="PROSITE" id="PS50808"/>
    </source>
</evidence>
<evidence type="ECO:0000313" key="9">
    <source>
        <dbReference type="Proteomes" id="UP000326396"/>
    </source>
</evidence>
<dbReference type="PROSITE" id="PS50808">
    <property type="entry name" value="ZF_BED"/>
    <property type="match status" value="1"/>
</dbReference>
<keyword evidence="3" id="KW-0862">Zinc</keyword>
<evidence type="ECO:0000313" key="8">
    <source>
        <dbReference type="EMBL" id="KAD4385738.1"/>
    </source>
</evidence>
<keyword evidence="9" id="KW-1185">Reference proteome</keyword>
<accession>A0A5N6N8U9</accession>
<dbReference type="AlphaFoldDB" id="A0A5N6N8U9"/>
<dbReference type="EMBL" id="SZYD01000013">
    <property type="protein sequence ID" value="KAD4385738.1"/>
    <property type="molecule type" value="Genomic_DNA"/>
</dbReference>
<evidence type="ECO:0000256" key="3">
    <source>
        <dbReference type="ARBA" id="ARBA00022833"/>
    </source>
</evidence>
<dbReference type="GO" id="GO:0003677">
    <property type="term" value="F:DNA binding"/>
    <property type="evidence" value="ECO:0007669"/>
    <property type="project" value="InterPro"/>
</dbReference>
<comment type="caution">
    <text evidence="8">The sequence shown here is derived from an EMBL/GenBank/DDBJ whole genome shotgun (WGS) entry which is preliminary data.</text>
</comment>
<dbReference type="PANTHER" id="PTHR46481:SF6">
    <property type="entry name" value="ZINC FINGER BED DOMAIN-CONTAINING PROTEIN RICESLEEPER 2-LIKE"/>
    <property type="match status" value="1"/>
</dbReference>
<dbReference type="InterPro" id="IPR036236">
    <property type="entry name" value="Znf_C2H2_sf"/>
</dbReference>
<name>A0A5N6N8U9_9ASTR</name>
<evidence type="ECO:0000256" key="5">
    <source>
        <dbReference type="ARBA" id="ARBA00023163"/>
    </source>
</evidence>
<gene>
    <name evidence="8" type="ORF">E3N88_25907</name>
</gene>
<dbReference type="InterPro" id="IPR052035">
    <property type="entry name" value="ZnF_BED_domain_contain"/>
</dbReference>
<dbReference type="InterPro" id="IPR012337">
    <property type="entry name" value="RNaseH-like_sf"/>
</dbReference>
<dbReference type="GO" id="GO:0008270">
    <property type="term" value="F:zinc ion binding"/>
    <property type="evidence" value="ECO:0007669"/>
    <property type="project" value="UniProtKB-KW"/>
</dbReference>